<sequence>MPRVTDKVPVPFVHALVAVLALGGVAIELVLAVTAGPESGLAGRLARGASYFTIQSNILVGGVSALLALRPSRGGPVFRVLRLDAVVCVAVTGILYHTGVGSMPHPSFASVVSDLLLHTVTPVATVLAWFVAGPRIRLSWAAVAWSLVPPLAYAAYVVGNGALNAWYPYPFFDPAWHGYRAVLGNVGLASLLFIALGALVRQLEGLLGPRPTNA</sequence>
<keyword evidence="1" id="KW-0812">Transmembrane</keyword>
<feature type="transmembrane region" description="Helical" evidence="1">
    <location>
        <begin position="81"/>
        <end position="99"/>
    </location>
</feature>
<protein>
    <submittedName>
        <fullName evidence="2">Pr6Pr family membrane protein</fullName>
    </submittedName>
</protein>
<evidence type="ECO:0000313" key="2">
    <source>
        <dbReference type="EMBL" id="MDO8107639.1"/>
    </source>
</evidence>
<dbReference type="EMBL" id="JAUQYP010000001">
    <property type="protein sequence ID" value="MDO8107639.1"/>
    <property type="molecule type" value="Genomic_DNA"/>
</dbReference>
<feature type="transmembrane region" description="Helical" evidence="1">
    <location>
        <begin position="111"/>
        <end position="131"/>
    </location>
</feature>
<comment type="caution">
    <text evidence="2">The sequence shown here is derived from an EMBL/GenBank/DDBJ whole genome shotgun (WGS) entry which is preliminary data.</text>
</comment>
<organism evidence="2 3">
    <name type="scientific">Actinotalea lenta</name>
    <dbReference type="NCBI Taxonomy" id="3064654"/>
    <lineage>
        <taxon>Bacteria</taxon>
        <taxon>Bacillati</taxon>
        <taxon>Actinomycetota</taxon>
        <taxon>Actinomycetes</taxon>
        <taxon>Micrococcales</taxon>
        <taxon>Cellulomonadaceae</taxon>
        <taxon>Actinotalea</taxon>
    </lineage>
</organism>
<keyword evidence="1" id="KW-0472">Membrane</keyword>
<feature type="transmembrane region" description="Helical" evidence="1">
    <location>
        <begin position="138"/>
        <end position="158"/>
    </location>
</feature>
<keyword evidence="3" id="KW-1185">Reference proteome</keyword>
<proteinExistence type="predicted"/>
<dbReference type="RefSeq" id="WP_304601257.1">
    <property type="nucleotide sequence ID" value="NZ_JAUQYO010000001.1"/>
</dbReference>
<reference evidence="2 3" key="1">
    <citation type="submission" date="2023-07" db="EMBL/GenBank/DDBJ databases">
        <title>Description of novel actinomycetes strains, isolated from tidal flat sediment.</title>
        <authorList>
            <person name="Lu C."/>
        </authorList>
    </citation>
    <scope>NUCLEOTIDE SEQUENCE [LARGE SCALE GENOMIC DNA]</scope>
    <source>
        <strain evidence="2 3">SYSU T00b441</strain>
    </source>
</reference>
<dbReference type="InterPro" id="IPR049713">
    <property type="entry name" value="Pr6Pr-like"/>
</dbReference>
<keyword evidence="1" id="KW-1133">Transmembrane helix</keyword>
<evidence type="ECO:0000313" key="3">
    <source>
        <dbReference type="Proteomes" id="UP001232536"/>
    </source>
</evidence>
<name>A0ABT9D9Q9_9CELL</name>
<accession>A0ABT9D9Q9</accession>
<dbReference type="Proteomes" id="UP001232536">
    <property type="component" value="Unassembled WGS sequence"/>
</dbReference>
<dbReference type="NCBIfam" id="NF038065">
    <property type="entry name" value="Pr6Pr"/>
    <property type="match status" value="1"/>
</dbReference>
<feature type="transmembrane region" description="Helical" evidence="1">
    <location>
        <begin position="12"/>
        <end position="36"/>
    </location>
</feature>
<evidence type="ECO:0000256" key="1">
    <source>
        <dbReference type="SAM" id="Phobius"/>
    </source>
</evidence>
<feature type="transmembrane region" description="Helical" evidence="1">
    <location>
        <begin position="48"/>
        <end position="69"/>
    </location>
</feature>
<gene>
    <name evidence="2" type="ORF">Q6348_10570</name>
</gene>
<feature type="transmembrane region" description="Helical" evidence="1">
    <location>
        <begin position="178"/>
        <end position="200"/>
    </location>
</feature>